<dbReference type="EMBL" id="JAACJO010000004">
    <property type="protein sequence ID" value="KAF5359433.1"/>
    <property type="molecule type" value="Genomic_DNA"/>
</dbReference>
<dbReference type="OrthoDB" id="10007757at2759"/>
<gene>
    <name evidence="2" type="ORF">D9756_003645</name>
</gene>
<accession>A0A8H5G6T9</accession>
<proteinExistence type="predicted"/>
<keyword evidence="1" id="KW-0732">Signal</keyword>
<keyword evidence="3" id="KW-1185">Reference proteome</keyword>
<name>A0A8H5G6T9_9AGAR</name>
<feature type="chain" id="PRO_5035003054" description="Ecp2 effector protein domain-containing protein" evidence="1">
    <location>
        <begin position="23"/>
        <end position="142"/>
    </location>
</feature>
<dbReference type="Proteomes" id="UP000559027">
    <property type="component" value="Unassembled WGS sequence"/>
</dbReference>
<comment type="caution">
    <text evidence="2">The sequence shown here is derived from an EMBL/GenBank/DDBJ whole genome shotgun (WGS) entry which is preliminary data.</text>
</comment>
<organism evidence="2 3">
    <name type="scientific">Leucocoprinus leucothites</name>
    <dbReference type="NCBI Taxonomy" id="201217"/>
    <lineage>
        <taxon>Eukaryota</taxon>
        <taxon>Fungi</taxon>
        <taxon>Dikarya</taxon>
        <taxon>Basidiomycota</taxon>
        <taxon>Agaricomycotina</taxon>
        <taxon>Agaricomycetes</taxon>
        <taxon>Agaricomycetidae</taxon>
        <taxon>Agaricales</taxon>
        <taxon>Agaricineae</taxon>
        <taxon>Agaricaceae</taxon>
        <taxon>Leucocoprinus</taxon>
    </lineage>
</organism>
<sequence>MMRFILPLTLAIICTALPKVAGERPIPINLQVSASGKHIFSGIVLTKGRDVTTATGGTHKCDGTNNGANPKPGATPTSALADAAKKVGFDFDGEWFDEFEDFFITEIGGVTCDWLVRRNGVLTDLGGCQVELDSGDHVSWAC</sequence>
<protein>
    <recommendedName>
        <fullName evidence="4">Ecp2 effector protein domain-containing protein</fullName>
    </recommendedName>
</protein>
<feature type="signal peptide" evidence="1">
    <location>
        <begin position="1"/>
        <end position="22"/>
    </location>
</feature>
<evidence type="ECO:0008006" key="4">
    <source>
        <dbReference type="Google" id="ProtNLM"/>
    </source>
</evidence>
<evidence type="ECO:0000313" key="3">
    <source>
        <dbReference type="Proteomes" id="UP000559027"/>
    </source>
</evidence>
<dbReference type="AlphaFoldDB" id="A0A8H5G6T9"/>
<reference evidence="2 3" key="1">
    <citation type="journal article" date="2020" name="ISME J.">
        <title>Uncovering the hidden diversity of litter-decomposition mechanisms in mushroom-forming fungi.</title>
        <authorList>
            <person name="Floudas D."/>
            <person name="Bentzer J."/>
            <person name="Ahren D."/>
            <person name="Johansson T."/>
            <person name="Persson P."/>
            <person name="Tunlid A."/>
        </authorList>
    </citation>
    <scope>NUCLEOTIDE SEQUENCE [LARGE SCALE GENOMIC DNA]</scope>
    <source>
        <strain evidence="2 3">CBS 146.42</strain>
    </source>
</reference>
<evidence type="ECO:0000256" key="1">
    <source>
        <dbReference type="SAM" id="SignalP"/>
    </source>
</evidence>
<evidence type="ECO:0000313" key="2">
    <source>
        <dbReference type="EMBL" id="KAF5359433.1"/>
    </source>
</evidence>